<accession>A0A8H5EPC2</accession>
<proteinExistence type="predicted"/>
<dbReference type="GO" id="GO:0008202">
    <property type="term" value="P:steroid metabolic process"/>
    <property type="evidence" value="ECO:0007669"/>
    <property type="project" value="TreeGrafter"/>
</dbReference>
<dbReference type="GO" id="GO:0005737">
    <property type="term" value="C:cytoplasm"/>
    <property type="evidence" value="ECO:0007669"/>
    <property type="project" value="TreeGrafter"/>
</dbReference>
<dbReference type="GO" id="GO:0016020">
    <property type="term" value="C:membrane"/>
    <property type="evidence" value="ECO:0007669"/>
    <property type="project" value="TreeGrafter"/>
</dbReference>
<evidence type="ECO:0000313" key="3">
    <source>
        <dbReference type="Proteomes" id="UP000558688"/>
    </source>
</evidence>
<dbReference type="AlphaFoldDB" id="A0A8H5EPC2"/>
<comment type="caution">
    <text evidence="2">The sequence shown here is derived from an EMBL/GenBank/DDBJ whole genome shotgun (WGS) entry which is preliminary data.</text>
</comment>
<keyword evidence="1" id="KW-0560">Oxidoreductase</keyword>
<protein>
    <submittedName>
        <fullName evidence="2">Uncharacterized protein</fullName>
    </submittedName>
</protein>
<dbReference type="PANTHER" id="PTHR10801:SF0">
    <property type="entry name" value="DELTA(24)-STEROL REDUCTASE"/>
    <property type="match status" value="1"/>
</dbReference>
<reference evidence="2" key="1">
    <citation type="submission" date="2020-02" db="EMBL/GenBank/DDBJ databases">
        <title>Identification and distribution of gene clusters putatively required for synthesis of sphingolipid metabolism inhibitors in phylogenetically diverse species of the filamentous fungus Fusarium.</title>
        <authorList>
            <person name="Kim H.-S."/>
            <person name="Busman M."/>
            <person name="Brown D.W."/>
            <person name="Divon H."/>
            <person name="Uhlig S."/>
            <person name="Proctor R.H."/>
        </authorList>
    </citation>
    <scope>NUCLEOTIDE SEQUENCE [LARGE SCALE GENOMIC DNA]</scope>
    <source>
        <strain evidence="2">NRRL 39464</strain>
    </source>
</reference>
<evidence type="ECO:0000313" key="2">
    <source>
        <dbReference type="EMBL" id="KAF5266286.1"/>
    </source>
</evidence>
<dbReference type="EMBL" id="JAAFOW010000420">
    <property type="protein sequence ID" value="KAF5266286.1"/>
    <property type="molecule type" value="Genomic_DNA"/>
</dbReference>
<dbReference type="InterPro" id="IPR040165">
    <property type="entry name" value="Diminuto-like"/>
</dbReference>
<name>A0A8H5EPC2_FUSOX</name>
<gene>
    <name evidence="2" type="ORF">FOXYS1_2878</name>
</gene>
<dbReference type="GO" id="GO:0000246">
    <property type="term" value="F:Delta24(24-1) sterol reductase activity"/>
    <property type="evidence" value="ECO:0007669"/>
    <property type="project" value="TreeGrafter"/>
</dbReference>
<sequence length="142" mass="16666">MPCTRPILTIRPLQSKLRSDNPRVSEVADQRIFAVGVYGRGPRDPKAFYELNRKLELRSAELLVAKLLYSRTYYTEDEFQLIYDQKIYLEMRKKCKAKGLPPAYEKLKDDMDTGAGKRRPVRGILEAIWDKAIRNREYLLKK</sequence>
<dbReference type="Proteomes" id="UP000558688">
    <property type="component" value="Unassembled WGS sequence"/>
</dbReference>
<organism evidence="2 3">
    <name type="scientific">Fusarium oxysporum</name>
    <name type="common">Fusarium vascular wilt</name>
    <dbReference type="NCBI Taxonomy" id="5507"/>
    <lineage>
        <taxon>Eukaryota</taxon>
        <taxon>Fungi</taxon>
        <taxon>Dikarya</taxon>
        <taxon>Ascomycota</taxon>
        <taxon>Pezizomycotina</taxon>
        <taxon>Sordariomycetes</taxon>
        <taxon>Hypocreomycetidae</taxon>
        <taxon>Hypocreales</taxon>
        <taxon>Nectriaceae</taxon>
        <taxon>Fusarium</taxon>
        <taxon>Fusarium oxysporum species complex</taxon>
    </lineage>
</organism>
<dbReference type="PANTHER" id="PTHR10801">
    <property type="entry name" value="24-DEHYDROCHOLESTEROL REDUCTASE"/>
    <property type="match status" value="1"/>
</dbReference>
<evidence type="ECO:0000256" key="1">
    <source>
        <dbReference type="ARBA" id="ARBA00023002"/>
    </source>
</evidence>